<reference evidence="6" key="2">
    <citation type="submission" date="2025-09" db="UniProtKB">
        <authorList>
            <consortium name="Ensembl"/>
        </authorList>
    </citation>
    <scope>IDENTIFICATION</scope>
</reference>
<feature type="domain" description="PDZ" evidence="5">
    <location>
        <begin position="935"/>
        <end position="1017"/>
    </location>
</feature>
<dbReference type="Gene3D" id="2.30.42.10">
    <property type="match status" value="7"/>
</dbReference>
<comment type="subcellular location">
    <subcellularLocation>
        <location evidence="1">Cytoplasm</location>
    </subcellularLocation>
</comment>
<dbReference type="FunFam" id="2.30.42.10:FF:000031">
    <property type="entry name" value="Glutamate receptor interacting protein 1"/>
    <property type="match status" value="1"/>
</dbReference>
<dbReference type="CDD" id="cd06686">
    <property type="entry name" value="PDZ4_GRIP1-2-like"/>
    <property type="match status" value="1"/>
</dbReference>
<dbReference type="FunFam" id="2.30.42.10:FF:000025">
    <property type="entry name" value="Glutamate receptor interacting protein 1"/>
    <property type="match status" value="1"/>
</dbReference>
<sequence length="1054" mass="114792">ILDDSVLPTLWQQFGEGPFLFQHENPLCTKCGPYRNCLSRSDYWGVTTLDLIKREGSSLGLTISGGSDKDGKPRVSNLRPGGLAARSDQLNVGDYIKSVNGINLSKLRHDEIISLLKNIGERVVLEVDYELPPIVQNTPTGVIAKTIEVCLYKEGNSFGFVMRGGFHEDWHRSRPLVVTYVRPGGPADREGTLKAGDRVLSIGGMPLNREKHADALTMLMQCSQEALFLIEYDVSLMESVQQASGPLLVEIVKCPAASLGVSLATAVYRNKQVIVIDKIKQASVVERCGALHIGDLILSIDGTSTEHCSLMEATQLLAQTSDIVKLEILPANQSRLHMKPQDTGQSIRGLEPYPNTLQGVPCVLSALVCGGFSPSSTATSGYSSSQGSSTLPCPIPPVAPTSPHSTTHKRCQRSKEHKSSLSLASSSVGPGGKVVHVETSDVVLRGDPLLGFGVQLQGGVFATETLSAPPVIRFIEPDSPAERCGLLQVGDRLLLINRIPTEDGTLEEANQLLRNAALANKVTLEVEFDVAESVVPSSGTFHVKLPKRRGVELGITISASKRPEKALIISDIRKGSIAHRTGTLEPGDRLLAIDNVRLENCTMEDAMHVLQQAEDMVKLRIQKDEDNADELEMSGSIIYTVELKRYNGPLGITISGTEEPFDPIVISGLTKKGLAERTGAIHIGDRVLAINCVSLKGKPLSEAIHLLQMAGETVTLKIKKRHAEPVFVRRQMSEQAAFLSDTEDELTDSQKTSKHSGVYSAMSSWDGSGIDTGYGTADFTFQPKEWRHTKPTRTHLTSTGHAALTHHSHLYDGRYDEDDWDKAAGYASPPRCHGTLNQEDTFWSQALQDLETCGQSEILRELEASMTGSTLSLYLASQEDSVLQSRISPVKRGPIHDEPKTKGNLQRSNRTRDTPPRGRGEAQETTSPTALELLKVTLRRDPECGDFGFSVSDGFLEKGIYVNMIRPDGPANQAGLKPYDRILQVNRVRTRDFDCCLTVSLITEAGDSLDLVISRNSLAQADNGPPQDCEDPSDSLEGVFGIQHHHSVVKCVQL</sequence>
<proteinExistence type="predicted"/>
<keyword evidence="3" id="KW-0677">Repeat</keyword>
<dbReference type="CDD" id="cd06681">
    <property type="entry name" value="PDZ2_GRIP1-2-like"/>
    <property type="match status" value="1"/>
</dbReference>
<dbReference type="PANTHER" id="PTHR46227:SF5">
    <property type="entry name" value="GLUTAMATE RECEPTOR INTERACTING PROTEIN 2 ISOFORM X1"/>
    <property type="match status" value="1"/>
</dbReference>
<dbReference type="Pfam" id="PF17820">
    <property type="entry name" value="PDZ_6"/>
    <property type="match status" value="1"/>
</dbReference>
<dbReference type="CDD" id="cd06685">
    <property type="entry name" value="PDZ7_GRIP1-2-like"/>
    <property type="match status" value="1"/>
</dbReference>
<evidence type="ECO:0000256" key="4">
    <source>
        <dbReference type="SAM" id="MobiDB-lite"/>
    </source>
</evidence>
<dbReference type="AlphaFoldDB" id="A0A674AYQ7"/>
<dbReference type="SUPFAM" id="SSF50156">
    <property type="entry name" value="PDZ domain-like"/>
    <property type="match status" value="7"/>
</dbReference>
<organism evidence="6 7">
    <name type="scientific">Salmo trutta</name>
    <name type="common">Brown trout</name>
    <dbReference type="NCBI Taxonomy" id="8032"/>
    <lineage>
        <taxon>Eukaryota</taxon>
        <taxon>Metazoa</taxon>
        <taxon>Chordata</taxon>
        <taxon>Craniata</taxon>
        <taxon>Vertebrata</taxon>
        <taxon>Euteleostomi</taxon>
        <taxon>Actinopterygii</taxon>
        <taxon>Neopterygii</taxon>
        <taxon>Teleostei</taxon>
        <taxon>Protacanthopterygii</taxon>
        <taxon>Salmoniformes</taxon>
        <taxon>Salmonidae</taxon>
        <taxon>Salmoninae</taxon>
        <taxon>Salmo</taxon>
    </lineage>
</organism>
<dbReference type="FunFam" id="2.30.42.10:FF:000022">
    <property type="entry name" value="Glutamate receptor interacting protein 1"/>
    <property type="match status" value="1"/>
</dbReference>
<feature type="region of interest" description="Disordered" evidence="4">
    <location>
        <begin position="379"/>
        <end position="431"/>
    </location>
</feature>
<dbReference type="Proteomes" id="UP000472277">
    <property type="component" value="Chromosome 28"/>
</dbReference>
<reference evidence="6" key="1">
    <citation type="submission" date="2025-08" db="UniProtKB">
        <authorList>
            <consortium name="Ensembl"/>
        </authorList>
    </citation>
    <scope>IDENTIFICATION</scope>
</reference>
<feature type="region of interest" description="Disordered" evidence="4">
    <location>
        <begin position="885"/>
        <end position="930"/>
    </location>
</feature>
<feature type="domain" description="PDZ" evidence="5">
    <location>
        <begin position="542"/>
        <end position="625"/>
    </location>
</feature>
<accession>A0A674AYQ7</accession>
<dbReference type="CDD" id="cd06687">
    <property type="entry name" value="PDZ1_GRIP1-2-like"/>
    <property type="match status" value="1"/>
</dbReference>
<dbReference type="OMA" id="ATIVWHR"/>
<dbReference type="PANTHER" id="PTHR46227">
    <property type="entry name" value="GLUTAMATE RECEPTOR-INTERACTING PROTEIN GRIP"/>
    <property type="match status" value="1"/>
</dbReference>
<dbReference type="FunFam" id="2.30.42.10:FF:000023">
    <property type="entry name" value="Glutamate receptor interacting protein 1"/>
    <property type="match status" value="1"/>
</dbReference>
<dbReference type="Ensembl" id="ENSSTUT00000067987.1">
    <property type="protein sequence ID" value="ENSSTUP00000064338.1"/>
    <property type="gene ID" value="ENSSTUG00000027807.1"/>
</dbReference>
<gene>
    <name evidence="6" type="primary">GRIP2</name>
    <name evidence="6" type="synonym">LOC115166314</name>
</gene>
<evidence type="ECO:0000256" key="2">
    <source>
        <dbReference type="ARBA" id="ARBA00022490"/>
    </source>
</evidence>
<evidence type="ECO:0000259" key="5">
    <source>
        <dbReference type="PROSITE" id="PS50106"/>
    </source>
</evidence>
<dbReference type="FunFam" id="2.30.42.10:FF:000021">
    <property type="entry name" value="Glutamate receptor interacting protein 1"/>
    <property type="match status" value="1"/>
</dbReference>
<feature type="compositionally biased region" description="Basic and acidic residues" evidence="4">
    <location>
        <begin position="910"/>
        <end position="922"/>
    </location>
</feature>
<dbReference type="CDD" id="cd06682">
    <property type="entry name" value="PDZ5_GRIP1-2-like"/>
    <property type="match status" value="1"/>
</dbReference>
<dbReference type="GeneTree" id="ENSGT00940000155615"/>
<dbReference type="CDD" id="cd06684">
    <property type="entry name" value="PDZ3_GRIP1-2-like"/>
    <property type="match status" value="1"/>
</dbReference>
<keyword evidence="7" id="KW-1185">Reference proteome</keyword>
<dbReference type="InParanoid" id="A0A674AYQ7"/>
<keyword evidence="2" id="KW-0963">Cytoplasm</keyword>
<evidence type="ECO:0000256" key="1">
    <source>
        <dbReference type="ARBA" id="ARBA00004496"/>
    </source>
</evidence>
<dbReference type="GO" id="GO:0098887">
    <property type="term" value="P:neurotransmitter receptor transport, endosome to postsynaptic membrane"/>
    <property type="evidence" value="ECO:0007669"/>
    <property type="project" value="TreeGrafter"/>
</dbReference>
<dbReference type="GO" id="GO:0005737">
    <property type="term" value="C:cytoplasm"/>
    <property type="evidence" value="ECO:0007669"/>
    <property type="project" value="UniProtKB-SubCell"/>
</dbReference>
<dbReference type="Pfam" id="PF00595">
    <property type="entry name" value="PDZ"/>
    <property type="match status" value="6"/>
</dbReference>
<feature type="domain" description="PDZ" evidence="5">
    <location>
        <begin position="248"/>
        <end position="332"/>
    </location>
</feature>
<evidence type="ECO:0000256" key="3">
    <source>
        <dbReference type="ARBA" id="ARBA00022737"/>
    </source>
</evidence>
<dbReference type="InterPro" id="IPR036034">
    <property type="entry name" value="PDZ_sf"/>
</dbReference>
<dbReference type="InterPro" id="IPR041489">
    <property type="entry name" value="PDZ_6"/>
</dbReference>
<dbReference type="InterPro" id="IPR001478">
    <property type="entry name" value="PDZ"/>
</dbReference>
<dbReference type="CDD" id="cd06683">
    <property type="entry name" value="PDZ6_GRIP1-2-like"/>
    <property type="match status" value="1"/>
</dbReference>
<dbReference type="InterPro" id="IPR043545">
    <property type="entry name" value="GRIP1/2"/>
</dbReference>
<evidence type="ECO:0000313" key="7">
    <source>
        <dbReference type="Proteomes" id="UP000472277"/>
    </source>
</evidence>
<dbReference type="FunFam" id="2.30.42.10:FF:000034">
    <property type="entry name" value="Glutamate receptor interacting protein 1"/>
    <property type="match status" value="1"/>
</dbReference>
<dbReference type="FunFam" id="2.30.42.10:FF:000035">
    <property type="entry name" value="Glutamate receptor interacting protein 1"/>
    <property type="match status" value="1"/>
</dbReference>
<feature type="domain" description="PDZ" evidence="5">
    <location>
        <begin position="148"/>
        <end position="234"/>
    </location>
</feature>
<feature type="domain" description="PDZ" evidence="5">
    <location>
        <begin position="48"/>
        <end position="131"/>
    </location>
</feature>
<feature type="compositionally biased region" description="Low complexity" evidence="4">
    <location>
        <begin position="379"/>
        <end position="390"/>
    </location>
</feature>
<feature type="domain" description="PDZ" evidence="5">
    <location>
        <begin position="640"/>
        <end position="722"/>
    </location>
</feature>
<name>A0A674AYQ7_SALTR</name>
<evidence type="ECO:0000313" key="6">
    <source>
        <dbReference type="Ensembl" id="ENSSTUP00000064338.1"/>
    </source>
</evidence>
<feature type="domain" description="PDZ" evidence="5">
    <location>
        <begin position="441"/>
        <end position="516"/>
    </location>
</feature>
<dbReference type="PROSITE" id="PS50106">
    <property type="entry name" value="PDZ"/>
    <property type="match status" value="7"/>
</dbReference>
<dbReference type="SMART" id="SM00228">
    <property type="entry name" value="PDZ"/>
    <property type="match status" value="7"/>
</dbReference>
<protein>
    <submittedName>
        <fullName evidence="6">Glutamate receptor interacting protein 2a</fullName>
    </submittedName>
</protein>